<comment type="caution">
    <text evidence="1">The sequence shown here is derived from an EMBL/GenBank/DDBJ whole genome shotgun (WGS) entry which is preliminary data.</text>
</comment>
<gene>
    <name evidence="1" type="ORF">EJO66_12590</name>
</gene>
<proteinExistence type="predicted"/>
<keyword evidence="2" id="KW-1185">Reference proteome</keyword>
<accession>A0ABY0A7P4</accession>
<protein>
    <submittedName>
        <fullName evidence="1">Uncharacterized protein</fullName>
    </submittedName>
</protein>
<reference evidence="1 2" key="1">
    <citation type="submission" date="2018-12" db="EMBL/GenBank/DDBJ databases">
        <title>The genome sequences of strain 502.</title>
        <authorList>
            <person name="Gao J."/>
            <person name="Sun J."/>
        </authorList>
    </citation>
    <scope>NUCLEOTIDE SEQUENCE [LARGE SCALE GENOMIC DNA]</scope>
    <source>
        <strain evidence="1 2">502</strain>
    </source>
</reference>
<name>A0ABY0A7P4_9BURK</name>
<evidence type="ECO:0000313" key="2">
    <source>
        <dbReference type="Proteomes" id="UP000271137"/>
    </source>
</evidence>
<evidence type="ECO:0000313" key="1">
    <source>
        <dbReference type="EMBL" id="RSZ37533.1"/>
    </source>
</evidence>
<organism evidence="1 2">
    <name type="scientific">Variovorax beijingensis</name>
    <dbReference type="NCBI Taxonomy" id="2496117"/>
    <lineage>
        <taxon>Bacteria</taxon>
        <taxon>Pseudomonadati</taxon>
        <taxon>Pseudomonadota</taxon>
        <taxon>Betaproteobacteria</taxon>
        <taxon>Burkholderiales</taxon>
        <taxon>Comamonadaceae</taxon>
        <taxon>Variovorax</taxon>
    </lineage>
</organism>
<sequence length="316" mass="35348">MILESVLEELTRKSPLCQPLIKAAWPDLCTESRLQLIDAMLVLHMSRPPDWLVKLALGDAAAIVRFWGAKHAYFHHDTAEERALAERAEVDECALVRAVVRSPSLTIELPQLARLLAIRSDIDMSLSTLVSFLDAGLAAGIPGSELAECSEEFFLKPGVRAEFATKFTNGMEAHTAGSSMKDGWTLARKAEPELARSLAWNLPTKYGMGLMKAEELLQMPDIVLQYLVGRVYQTPEQQEVASHVLEHPERYSERVLNWASNQSDIERPELEKHWRRLSISRSGETLDAILEVKDQVTALESTVREGIGKRRGFFGS</sequence>
<dbReference type="Proteomes" id="UP000271137">
    <property type="component" value="Unassembled WGS sequence"/>
</dbReference>
<dbReference type="EMBL" id="RXFQ01000006">
    <property type="protein sequence ID" value="RSZ37533.1"/>
    <property type="molecule type" value="Genomic_DNA"/>
</dbReference>
<dbReference type="RefSeq" id="WP_125965374.1">
    <property type="nucleotide sequence ID" value="NZ_RXFQ01000006.1"/>
</dbReference>